<evidence type="ECO:0000256" key="6">
    <source>
        <dbReference type="ARBA" id="ARBA00022741"/>
    </source>
</evidence>
<dbReference type="SUPFAM" id="SSF52540">
    <property type="entry name" value="P-loop containing nucleoside triphosphate hydrolases"/>
    <property type="match status" value="1"/>
</dbReference>
<accession>A0A1I2SXD8</accession>
<dbReference type="Proteomes" id="UP000198876">
    <property type="component" value="Unassembled WGS sequence"/>
</dbReference>
<keyword evidence="14" id="KW-1185">Reference proteome</keyword>
<dbReference type="GO" id="GO:0006235">
    <property type="term" value="P:dTTP biosynthetic process"/>
    <property type="evidence" value="ECO:0007669"/>
    <property type="project" value="UniProtKB-UniRule"/>
</dbReference>
<dbReference type="CDD" id="cd01672">
    <property type="entry name" value="TMPK"/>
    <property type="match status" value="1"/>
</dbReference>
<organism evidence="13 14">
    <name type="scientific">Halopelagius inordinatus</name>
    <dbReference type="NCBI Taxonomy" id="553467"/>
    <lineage>
        <taxon>Archaea</taxon>
        <taxon>Methanobacteriati</taxon>
        <taxon>Methanobacteriota</taxon>
        <taxon>Stenosarchaea group</taxon>
        <taxon>Halobacteria</taxon>
        <taxon>Halobacteriales</taxon>
        <taxon>Haloferacaceae</taxon>
    </lineage>
</organism>
<sequence length="200" mass="22566">MLITLEGLDGSGKTTVWEALHDVYPDAVFTREPTESWYGDAVSRSMSDEDADPLAELFLFTADHADHLSRVVRPALDAGKLVVSDRYSDSRFAYQAATLSRTDVTRPLEYVQGIHAAFSRPPDATVYLDVDPETAASRAGATNKFERAEYLAEVRDNYEELIDANPERFVRVDATEPPEDVVEMVERSVERLVREHDRRE</sequence>
<evidence type="ECO:0000256" key="9">
    <source>
        <dbReference type="ARBA" id="ARBA00029962"/>
    </source>
</evidence>
<dbReference type="Gene3D" id="3.40.50.300">
    <property type="entry name" value="P-loop containing nucleotide triphosphate hydrolases"/>
    <property type="match status" value="1"/>
</dbReference>
<dbReference type="HAMAP" id="MF_00165">
    <property type="entry name" value="Thymidylate_kinase"/>
    <property type="match status" value="1"/>
</dbReference>
<evidence type="ECO:0000256" key="7">
    <source>
        <dbReference type="ARBA" id="ARBA00022777"/>
    </source>
</evidence>
<evidence type="ECO:0000256" key="1">
    <source>
        <dbReference type="ARBA" id="ARBA00009776"/>
    </source>
</evidence>
<keyword evidence="7 11" id="KW-0418">Kinase</keyword>
<keyword evidence="5 11" id="KW-0545">Nucleotide biosynthesis</keyword>
<evidence type="ECO:0000256" key="4">
    <source>
        <dbReference type="ARBA" id="ARBA00022679"/>
    </source>
</evidence>
<evidence type="ECO:0000256" key="3">
    <source>
        <dbReference type="ARBA" id="ARBA00013355"/>
    </source>
</evidence>
<evidence type="ECO:0000256" key="5">
    <source>
        <dbReference type="ARBA" id="ARBA00022727"/>
    </source>
</evidence>
<evidence type="ECO:0000259" key="12">
    <source>
        <dbReference type="Pfam" id="PF02223"/>
    </source>
</evidence>
<dbReference type="Pfam" id="PF02223">
    <property type="entry name" value="Thymidylate_kin"/>
    <property type="match status" value="1"/>
</dbReference>
<evidence type="ECO:0000256" key="10">
    <source>
        <dbReference type="ARBA" id="ARBA00048743"/>
    </source>
</evidence>
<evidence type="ECO:0000256" key="2">
    <source>
        <dbReference type="ARBA" id="ARBA00012980"/>
    </source>
</evidence>
<evidence type="ECO:0000256" key="11">
    <source>
        <dbReference type="HAMAP-Rule" id="MF_00165"/>
    </source>
</evidence>
<dbReference type="EMBL" id="FOOQ01000002">
    <property type="protein sequence ID" value="SFG57250.1"/>
    <property type="molecule type" value="Genomic_DNA"/>
</dbReference>
<protein>
    <recommendedName>
        <fullName evidence="3 11">Probable thymidylate kinase</fullName>
        <ecNumber evidence="2 11">2.7.4.9</ecNumber>
    </recommendedName>
    <alternativeName>
        <fullName evidence="9 11">dTMP kinase</fullName>
    </alternativeName>
</protein>
<name>A0A1I2SXD8_9EURY</name>
<dbReference type="GO" id="GO:0005524">
    <property type="term" value="F:ATP binding"/>
    <property type="evidence" value="ECO:0007669"/>
    <property type="project" value="UniProtKB-UniRule"/>
</dbReference>
<dbReference type="GO" id="GO:0005737">
    <property type="term" value="C:cytoplasm"/>
    <property type="evidence" value="ECO:0007669"/>
    <property type="project" value="TreeGrafter"/>
</dbReference>
<feature type="binding site" evidence="11">
    <location>
        <begin position="7"/>
        <end position="14"/>
    </location>
    <ligand>
        <name>ATP</name>
        <dbReference type="ChEBI" id="CHEBI:30616"/>
    </ligand>
</feature>
<feature type="domain" description="Thymidylate kinase-like" evidence="12">
    <location>
        <begin position="5"/>
        <end position="184"/>
    </location>
</feature>
<dbReference type="NCBIfam" id="TIGR00041">
    <property type="entry name" value="DTMP_kinase"/>
    <property type="match status" value="1"/>
</dbReference>
<dbReference type="RefSeq" id="WP_092892569.1">
    <property type="nucleotide sequence ID" value="NZ_FOOQ01000002.1"/>
</dbReference>
<evidence type="ECO:0000313" key="14">
    <source>
        <dbReference type="Proteomes" id="UP000198876"/>
    </source>
</evidence>
<evidence type="ECO:0000313" key="13">
    <source>
        <dbReference type="EMBL" id="SFG57250.1"/>
    </source>
</evidence>
<evidence type="ECO:0000256" key="8">
    <source>
        <dbReference type="ARBA" id="ARBA00022840"/>
    </source>
</evidence>
<dbReference type="InterPro" id="IPR027417">
    <property type="entry name" value="P-loop_NTPase"/>
</dbReference>
<dbReference type="GO" id="GO:0006227">
    <property type="term" value="P:dUDP biosynthetic process"/>
    <property type="evidence" value="ECO:0007669"/>
    <property type="project" value="TreeGrafter"/>
</dbReference>
<dbReference type="EC" id="2.7.4.9" evidence="2 11"/>
<dbReference type="PANTHER" id="PTHR10344:SF4">
    <property type="entry name" value="UMP-CMP KINASE 2, MITOCHONDRIAL"/>
    <property type="match status" value="1"/>
</dbReference>
<dbReference type="InterPro" id="IPR039430">
    <property type="entry name" value="Thymidylate_kin-like_dom"/>
</dbReference>
<dbReference type="OrthoDB" id="43083at2157"/>
<keyword evidence="6 11" id="KW-0547">Nucleotide-binding</keyword>
<dbReference type="GO" id="GO:0004798">
    <property type="term" value="F:dTMP kinase activity"/>
    <property type="evidence" value="ECO:0007669"/>
    <property type="project" value="UniProtKB-UniRule"/>
</dbReference>
<proteinExistence type="inferred from homology"/>
<comment type="catalytic activity">
    <reaction evidence="10 11">
        <text>dTMP + ATP = dTDP + ADP</text>
        <dbReference type="Rhea" id="RHEA:13517"/>
        <dbReference type="ChEBI" id="CHEBI:30616"/>
        <dbReference type="ChEBI" id="CHEBI:58369"/>
        <dbReference type="ChEBI" id="CHEBI:63528"/>
        <dbReference type="ChEBI" id="CHEBI:456216"/>
        <dbReference type="EC" id="2.7.4.9"/>
    </reaction>
</comment>
<comment type="similarity">
    <text evidence="1 11">Belongs to the thymidylate kinase family.</text>
</comment>
<dbReference type="AlphaFoldDB" id="A0A1I2SXD8"/>
<keyword evidence="4 11" id="KW-0808">Transferase</keyword>
<dbReference type="InterPro" id="IPR018094">
    <property type="entry name" value="Thymidylate_kinase"/>
</dbReference>
<reference evidence="14" key="1">
    <citation type="submission" date="2016-10" db="EMBL/GenBank/DDBJ databases">
        <authorList>
            <person name="Varghese N."/>
            <person name="Submissions S."/>
        </authorList>
    </citation>
    <scope>NUCLEOTIDE SEQUENCE [LARGE SCALE GENOMIC DNA]</scope>
    <source>
        <strain evidence="14">CGMCC 1.7739</strain>
    </source>
</reference>
<gene>
    <name evidence="11" type="primary">tmk</name>
    <name evidence="13" type="ORF">SAMN04488063_2458</name>
</gene>
<keyword evidence="8 11" id="KW-0067">ATP-binding</keyword>
<dbReference type="GO" id="GO:0006233">
    <property type="term" value="P:dTDP biosynthetic process"/>
    <property type="evidence" value="ECO:0007669"/>
    <property type="project" value="InterPro"/>
</dbReference>
<dbReference type="STRING" id="553467.SAMN04488063_2458"/>
<dbReference type="PANTHER" id="PTHR10344">
    <property type="entry name" value="THYMIDYLATE KINASE"/>
    <property type="match status" value="1"/>
</dbReference>